<dbReference type="EMBL" id="KQ257465">
    <property type="protein sequence ID" value="KNC97262.1"/>
    <property type="molecule type" value="Genomic_DNA"/>
</dbReference>
<feature type="compositionally biased region" description="Low complexity" evidence="1">
    <location>
        <begin position="529"/>
        <end position="544"/>
    </location>
</feature>
<dbReference type="RefSeq" id="XP_016605302.1">
    <property type="nucleotide sequence ID" value="XM_016755809.1"/>
</dbReference>
<accession>A0A0L0H7R4</accession>
<feature type="region of interest" description="Disordered" evidence="1">
    <location>
        <begin position="467"/>
        <end position="558"/>
    </location>
</feature>
<feature type="region of interest" description="Disordered" evidence="1">
    <location>
        <begin position="121"/>
        <end position="202"/>
    </location>
</feature>
<proteinExistence type="predicted"/>
<feature type="compositionally biased region" description="Acidic residues" evidence="1">
    <location>
        <begin position="505"/>
        <end position="518"/>
    </location>
</feature>
<gene>
    <name evidence="2" type="ORF">SPPG_07651</name>
</gene>
<feature type="compositionally biased region" description="Low complexity" evidence="1">
    <location>
        <begin position="164"/>
        <end position="180"/>
    </location>
</feature>
<feature type="compositionally biased region" description="Polar residues" evidence="1">
    <location>
        <begin position="1"/>
        <end position="31"/>
    </location>
</feature>
<feature type="region of interest" description="Disordered" evidence="1">
    <location>
        <begin position="1"/>
        <end position="34"/>
    </location>
</feature>
<protein>
    <submittedName>
        <fullName evidence="2">Uncharacterized protein</fullName>
    </submittedName>
</protein>
<sequence length="558" mass="61848">MYNNPKTMQNDGTEITEQHPSPGTFPSSNSFDAAGSRQVDLDDNSINVFRDVKALFSPIESGNAAGMLKTGMAVLAAVATSGLKYGSWLLSPESNTCLAKLDPEIVGPGPEFRLDLRNMEASTSVSQDAEQSETHEAVRPLRKRSVANYEDSQAKRPRRRRQQQHQGTEASPSPEASAPERPNRRSGKRAAAPQREPELSPAEVMLKKFAEVNRESFEESLTAVKRIKKPPVCKLNRQQQEELEARVAKELGPSSPEFTQAIYNLTYAMGEYDNSLAVLAAAESFANLRSACVYAAFHHASLALYDFYNKTGWPKGLGPRTSPRIEKPRPSETYPDEALHMRCWRQRVLKIVDKFNSFVKWAVSGGKLPLSKVVMSGEFLAHLAALVGPGVLIYQNGSEFSHRAFQRMGKHEQVKLLSQLKDNAEPKETARRALGSPDVLKLLSPLWGRFPGKDIPLEQFLERVSRMSLPRPKNQKPKTALPSSNDNVDNSRSDNMEPSSHDADSSYEQDEVEEENDTYENKSDEESESNAANESESNTATESEYSVNDDIEGPSAAS</sequence>
<keyword evidence="3" id="KW-1185">Reference proteome</keyword>
<dbReference type="GeneID" id="27690850"/>
<evidence type="ECO:0000313" key="3">
    <source>
        <dbReference type="Proteomes" id="UP000053201"/>
    </source>
</evidence>
<feature type="compositionally biased region" description="Basic and acidic residues" evidence="1">
    <location>
        <begin position="489"/>
        <end position="504"/>
    </location>
</feature>
<name>A0A0L0H7R4_SPIPD</name>
<reference evidence="2 3" key="1">
    <citation type="submission" date="2009-08" db="EMBL/GenBank/DDBJ databases">
        <title>The Genome Sequence of Spizellomyces punctatus strain DAOM BR117.</title>
        <authorList>
            <consortium name="The Broad Institute Genome Sequencing Platform"/>
            <person name="Russ C."/>
            <person name="Cuomo C."/>
            <person name="Shea T."/>
            <person name="Young S.K."/>
            <person name="Zeng Q."/>
            <person name="Koehrsen M."/>
            <person name="Haas B."/>
            <person name="Borodovsky M."/>
            <person name="Guigo R."/>
            <person name="Alvarado L."/>
            <person name="Berlin A."/>
            <person name="Bochicchio J."/>
            <person name="Borenstein D."/>
            <person name="Chapman S."/>
            <person name="Chen Z."/>
            <person name="Engels R."/>
            <person name="Freedman E."/>
            <person name="Gellesch M."/>
            <person name="Goldberg J."/>
            <person name="Griggs A."/>
            <person name="Gujja S."/>
            <person name="Heiman D."/>
            <person name="Hepburn T."/>
            <person name="Howarth C."/>
            <person name="Jen D."/>
            <person name="Larson L."/>
            <person name="Lewis B."/>
            <person name="Mehta T."/>
            <person name="Park D."/>
            <person name="Pearson M."/>
            <person name="Roberts A."/>
            <person name="Saif S."/>
            <person name="Shenoy N."/>
            <person name="Sisk P."/>
            <person name="Stolte C."/>
            <person name="Sykes S."/>
            <person name="Thomson T."/>
            <person name="Walk T."/>
            <person name="White J."/>
            <person name="Yandava C."/>
            <person name="Burger G."/>
            <person name="Gray M.W."/>
            <person name="Holland P.W.H."/>
            <person name="King N."/>
            <person name="Lang F.B.F."/>
            <person name="Roger A.J."/>
            <person name="Ruiz-Trillo I."/>
            <person name="Lander E."/>
            <person name="Nusbaum C."/>
        </authorList>
    </citation>
    <scope>NUCLEOTIDE SEQUENCE [LARGE SCALE GENOMIC DNA]</scope>
    <source>
        <strain evidence="2 3">DAOM BR117</strain>
    </source>
</reference>
<dbReference type="VEuPathDB" id="FungiDB:SPPG_07651"/>
<dbReference type="Proteomes" id="UP000053201">
    <property type="component" value="Unassembled WGS sequence"/>
</dbReference>
<dbReference type="AlphaFoldDB" id="A0A0L0H7R4"/>
<organism evidence="2 3">
    <name type="scientific">Spizellomyces punctatus (strain DAOM BR117)</name>
    <dbReference type="NCBI Taxonomy" id="645134"/>
    <lineage>
        <taxon>Eukaryota</taxon>
        <taxon>Fungi</taxon>
        <taxon>Fungi incertae sedis</taxon>
        <taxon>Chytridiomycota</taxon>
        <taxon>Chytridiomycota incertae sedis</taxon>
        <taxon>Chytridiomycetes</taxon>
        <taxon>Spizellomycetales</taxon>
        <taxon>Spizellomycetaceae</taxon>
        <taxon>Spizellomyces</taxon>
    </lineage>
</organism>
<dbReference type="InParanoid" id="A0A0L0H7R4"/>
<evidence type="ECO:0000256" key="1">
    <source>
        <dbReference type="SAM" id="MobiDB-lite"/>
    </source>
</evidence>
<evidence type="ECO:0000313" key="2">
    <source>
        <dbReference type="EMBL" id="KNC97262.1"/>
    </source>
</evidence>